<dbReference type="PANTHER" id="PTHR31973">
    <property type="entry name" value="POLYPROTEIN, PUTATIVE-RELATED"/>
    <property type="match status" value="1"/>
</dbReference>
<evidence type="ECO:0000313" key="5">
    <source>
        <dbReference type="RefSeq" id="XP_019090975.1"/>
    </source>
</evidence>
<dbReference type="Pfam" id="PF10551">
    <property type="entry name" value="MULE"/>
    <property type="match status" value="1"/>
</dbReference>
<gene>
    <name evidence="5" type="primary">LOC104743196</name>
</gene>
<feature type="region of interest" description="Disordered" evidence="1">
    <location>
        <begin position="1"/>
        <end position="48"/>
    </location>
</feature>
<evidence type="ECO:0000256" key="1">
    <source>
        <dbReference type="SAM" id="MobiDB-lite"/>
    </source>
</evidence>
<feature type="compositionally biased region" description="Basic and acidic residues" evidence="1">
    <location>
        <begin position="13"/>
        <end position="23"/>
    </location>
</feature>
<evidence type="ECO:0000259" key="2">
    <source>
        <dbReference type="Pfam" id="PF03108"/>
    </source>
</evidence>
<name>A0ABM1QW37_CAMSA</name>
<dbReference type="PANTHER" id="PTHR31973:SF187">
    <property type="entry name" value="MUTATOR TRANSPOSASE MUDRA PROTEIN"/>
    <property type="match status" value="1"/>
</dbReference>
<reference evidence="5" key="2">
    <citation type="submission" date="2025-08" db="UniProtKB">
        <authorList>
            <consortium name="RefSeq"/>
        </authorList>
    </citation>
    <scope>IDENTIFICATION</scope>
    <source>
        <tissue evidence="5">Leaf</tissue>
    </source>
</reference>
<feature type="compositionally biased region" description="Polar residues" evidence="1">
    <location>
        <begin position="1"/>
        <end position="10"/>
    </location>
</feature>
<keyword evidence="4" id="KW-1185">Reference proteome</keyword>
<evidence type="ECO:0000259" key="3">
    <source>
        <dbReference type="Pfam" id="PF10551"/>
    </source>
</evidence>
<dbReference type="Pfam" id="PF03108">
    <property type="entry name" value="DBD_Tnp_Mut"/>
    <property type="match status" value="1"/>
</dbReference>
<organism evidence="4 5">
    <name type="scientific">Camelina sativa</name>
    <name type="common">False flax</name>
    <name type="synonym">Myagrum sativum</name>
    <dbReference type="NCBI Taxonomy" id="90675"/>
    <lineage>
        <taxon>Eukaryota</taxon>
        <taxon>Viridiplantae</taxon>
        <taxon>Streptophyta</taxon>
        <taxon>Embryophyta</taxon>
        <taxon>Tracheophyta</taxon>
        <taxon>Spermatophyta</taxon>
        <taxon>Magnoliopsida</taxon>
        <taxon>eudicotyledons</taxon>
        <taxon>Gunneridae</taxon>
        <taxon>Pentapetalae</taxon>
        <taxon>rosids</taxon>
        <taxon>malvids</taxon>
        <taxon>Brassicales</taxon>
        <taxon>Brassicaceae</taxon>
        <taxon>Camelineae</taxon>
        <taxon>Camelina</taxon>
    </lineage>
</organism>
<dbReference type="InterPro" id="IPR004332">
    <property type="entry name" value="Transposase_MuDR"/>
</dbReference>
<feature type="domain" description="MULE transposase" evidence="3">
    <location>
        <begin position="289"/>
        <end position="383"/>
    </location>
</feature>
<protein>
    <submittedName>
        <fullName evidence="5">Uncharacterized protein LOC104743196</fullName>
    </submittedName>
</protein>
<evidence type="ECO:0000313" key="4">
    <source>
        <dbReference type="Proteomes" id="UP000694864"/>
    </source>
</evidence>
<dbReference type="InterPro" id="IPR018289">
    <property type="entry name" value="MULE_transposase_dom"/>
</dbReference>
<reference evidence="4" key="1">
    <citation type="journal article" date="2014" name="Nat. Commun.">
        <title>The emerging biofuel crop Camelina sativa retains a highly undifferentiated hexaploid genome structure.</title>
        <authorList>
            <person name="Kagale S."/>
            <person name="Koh C."/>
            <person name="Nixon J."/>
            <person name="Bollina V."/>
            <person name="Clarke W.E."/>
            <person name="Tuteja R."/>
            <person name="Spillane C."/>
            <person name="Robinson S.J."/>
            <person name="Links M.G."/>
            <person name="Clarke C."/>
            <person name="Higgins E.E."/>
            <person name="Huebert T."/>
            <person name="Sharpe A.G."/>
            <person name="Parkin I.A."/>
        </authorList>
    </citation>
    <scope>NUCLEOTIDE SEQUENCE [LARGE SCALE GENOMIC DNA]</scope>
    <source>
        <strain evidence="4">cv. DH55</strain>
    </source>
</reference>
<dbReference type="Proteomes" id="UP000694864">
    <property type="component" value="Chromosome 14"/>
</dbReference>
<dbReference type="GeneID" id="104743196"/>
<proteinExistence type="predicted"/>
<feature type="domain" description="Transposase MuDR plant" evidence="2">
    <location>
        <begin position="92"/>
        <end position="146"/>
    </location>
</feature>
<sequence>MSYENGNANTAAGDHENDYRVDVDENANETGGDGIDNRAEGERLDEEAQVEENVAGFVDEEEEDNDEYTPHNSDCEEEGRQYLRCQKGSGNIRLGQVFDNISQFKEAVVDYALKEGCNVKFTRWGPDKSEVKCSLGGDCKFRIYCSYEAPIGAYMVKRCEDEHSCIKDGFSKVVKDGIIAKLLLNDIRKDPTYKPKTMQDTLEERYNLIVTPDQCRKAKRKALSMIQDEHDEQFSRIKDYRLELLRSNPESTVELGIITGDGGIESFDRFYVCFSALKETWLAHCRPIIGIDGCFLKNDVKGQLLAAVGRDANNQFFPVAWAVVQKENIDSWLWFIQKLKTDLKLQDGTGFTLISDRQKGLLNAVDQELPKVEHRMCARHIYGNLMRVYPGKELPKDLFWAVAKSFNIGEYERAIAALKNFDVGVYEALMMRNPHNCSRAFFTSTSVCEDVSNNFSESYNNTINKAREMPLVEMLETIRRQAMIRMDIRKKKAMKHQGKFSLKVAKTIKEEEKHRKFCQEVEYDRDSLSSCLTCNII</sequence>
<accession>A0ABM1QW37</accession>
<dbReference type="RefSeq" id="XP_019090975.1">
    <property type="nucleotide sequence ID" value="XM_019235430.1"/>
</dbReference>